<feature type="region of interest" description="Disordered" evidence="1">
    <location>
        <begin position="4857"/>
        <end position="4956"/>
    </location>
</feature>
<dbReference type="InterPro" id="IPR006626">
    <property type="entry name" value="PbH1"/>
</dbReference>
<feature type="compositionally biased region" description="Basic and acidic residues" evidence="1">
    <location>
        <begin position="4601"/>
        <end position="4610"/>
    </location>
</feature>
<protein>
    <submittedName>
        <fullName evidence="3">Uncharacterized protein</fullName>
    </submittedName>
</protein>
<organism evidence="3 4">
    <name type="scientific">Chlamydomonas incerta</name>
    <dbReference type="NCBI Taxonomy" id="51695"/>
    <lineage>
        <taxon>Eukaryota</taxon>
        <taxon>Viridiplantae</taxon>
        <taxon>Chlorophyta</taxon>
        <taxon>core chlorophytes</taxon>
        <taxon>Chlorophyceae</taxon>
        <taxon>CS clade</taxon>
        <taxon>Chlamydomonadales</taxon>
        <taxon>Chlamydomonadaceae</taxon>
        <taxon>Chlamydomonas</taxon>
    </lineage>
</organism>
<feature type="transmembrane region" description="Helical" evidence="2">
    <location>
        <begin position="4271"/>
        <end position="4296"/>
    </location>
</feature>
<feature type="compositionally biased region" description="Low complexity" evidence="1">
    <location>
        <begin position="3734"/>
        <end position="3745"/>
    </location>
</feature>
<keyword evidence="2" id="KW-1133">Transmembrane helix</keyword>
<feature type="region of interest" description="Disordered" evidence="1">
    <location>
        <begin position="3042"/>
        <end position="3064"/>
    </location>
</feature>
<evidence type="ECO:0000313" key="4">
    <source>
        <dbReference type="Proteomes" id="UP000650467"/>
    </source>
</evidence>
<feature type="transmembrane region" description="Helical" evidence="2">
    <location>
        <begin position="4054"/>
        <end position="4075"/>
    </location>
</feature>
<keyword evidence="2" id="KW-0812">Transmembrane</keyword>
<dbReference type="PANTHER" id="PTHR19862:SF14">
    <property type="entry name" value="WD REPEAT-CONTAINING PROTEIN 48"/>
    <property type="match status" value="1"/>
</dbReference>
<sequence length="5093" mass="505627">MTRQRRSSSPSLRFLLGKRAHQPRLAPLAAALLMLAWLPVPAVYAAVHGVSGGGGGAADRYAADAAGRAASGSAAEAAVERQQGAAAHVLVDEGSGDAVDGGRGDRRHPLLGEDLHRVAADMLAHIKLVAAAVAGGGGAFDNGTTAGDGAGAFRRRNLASISKKFTDSSYADYGLTFQDVPYLSITVAIANVPLSHNGGLIGCAHCGAVAINGEANDLTGSLRVDSVNSYGAYRAFGSGVHLIEAPVLVLFDVECNRVSNALGFACAQQSYPSTFDTYLGKSLGEIVMATGYMEQNTAAEGGAIYAQGDLTSTVRAMISDLAGSSIASYVPYISGLRGALDSLFSSIDGSIPADVRGQADAAAMIDLMQNGQMGIGSIQLLSGSSFASNGARGGKGGAICTAGNLLSFTTSDNANVASNVAPDAGGAFYVGGVVGQVVLSRAYFRDNLGRAGGAIYANDGVIKLQMDGQSGGNSPLGGNNRATESGGGIWAGRSIVAVYATDCTIQQNTGRSAGGAFYVQGNIYRISLTRASIRGNYATDAGSNGGAIFAGGFLGELLLDGSQMTGNSVSRQGGAIKTGVDGIKTVRLSGASFISGNTAGTDGGCIYTDGGVDTLELSGGSYVSQNTATAGAGGFLGAAGGIRSVSISGASYVTGNVAASFGGWVYAGGDVGDLALAAGSFATWNVAGSGGVLYAGGALGSAALTGSSYIRWNSALASGAVLYAGGKPLASDAAALAAAVASIAAIPAELSALPAMQTLNSTVLAGKAGVGSISLDASSVADNWAGRAPGAAALYGGGVLFSGGHVQSLQLTAGSVLRNNSAGAAVAAAGGALLVTGMVGAVSLAGASSVSDCSAGGNGGAVFARDGIAALTLAGASMLIRNSAGASGGALYAGGLLGAVKVQNASAVSGNSAGLSGGAAFAGAVAASITIEVSSSLSSNTAGLDGGAVAVGLAAAAGGSGGLVGPVVIRDGCDVSDNAAGRSGGVLHSVGIPLSAVPSLQTAIATSLASLPSDIANATDVVARVAVISGGQVGVQSLNITNNCRLHRNKAGTAPALVTATTGGGGVVSSGGHISSVSLSGASEIANCSAGGSGGVAYVAGVVGSLLVADTSSRGVSRCSAGLSGGVVYAADAVVAVTLNSTLLSDNAAAAGQGGVIATGGLVGAVDVVSSTVIRNAAGTAGGAIAAGLTVGSLTLRGASNVTDNAATGAAPGSGGDGGAVYCGGLVGTMTVTASSQLSRNRAARNGGAIYAGGLALSQLPAIRATLNSSIVSALPAELLSLPDVADVVSGILNASLSIGQFTLDPGSAMAGNSAAGGSGGAIAAGGHIPSLSFVPGADASANTAGLNGGLASVGGAVLELTITSSSSLVGSAATAGGGGAIHSYLGVLSLLVTNGTALQGCSAATGGSVYAGRMIGSLVVSNRSSISANRATGGPGGGVYAGLIGSLVITDGSAVAGNRASSGVGPAAATAPGDGGGVYSAGFIGALEVSHGSSINDNTARRHGGGVYAAGLPLQRVPPVAAAINASLLPAISGAGAAGAELVDSAVAGKLGLGSVAVVNGSGVYGNTAGTDVGVGGGIGSGGHIGSLLIRNSAVRDNTARQAGIAIARAHGGGMGSAGVLANATIADSRLFGNLALNGSGGALLGHAIMGMTITNSALYQNQADVGGVLCSYSLTYGLALTGCEVRDNVADSFGGVTYSGMAYVNVAMDSVQVLRNRAHPDPVSEFPDQGQQYPYLFNQLCAMIAGVAASSSAPAGFAVPVECYAGLGNLNTVPTSFRPALQLMIPYMATHSDEPLWAGVNITGGGGVFFTWGNIMNMVAVRSTFTDNTAARFGGIIACTGEIRTLEFSNSTTITGALANWIGGAVMAFRSITDLTLQGNTVLSGCAARWGGAIVSLLGFDRFRIVDNSHIRNSAPGVSTGGAILSAWTGYIYNLLISNNSGIWDNAATSGAGLLLDGDLVNTTIQYNSTIQGNNASESGGGMEVRGTIRNFTVEHGSSVRNNRAGFGGGIFCKQSVYAMTFQHNSSLELNEALESNGGGLLLDFGDGELFGFTLSNNSHVRYNWAGRDGGGINVRGDWPRAPRINGLTLVDRSTFTSNKAFVLGGGVFVTGSLDAVVISRGSGFFDNSANYAGGGIYSNSTIYNFQVTDGSALTNNSAGTGGGGAMAMSGDFRSVRLAGGSVVSSNRAAFFGGAIRVNSSVESLEVTQQSRVVLNSVTGAGGFLWVGGDVSKLSLGWGSALTGNSAEQQGGGVCVVGTLSAVVVAQSSVVSENSAGTGSEGGAFYALAGVNALDVTSGSTVIRNRAGCGGFLASNGTISGLSFKEGAGVTENSALRDAGGAVWSATAITDVVVRDGVGVWRNEAQERGGFAHSNGNFSDVTIMSSSIYSNRAGALGGVLSAAGTLRRLTLTEATNVHDNVVTGRLASGGVMSGLGIEDVAINGGSTLWANTATGNGGVMHCTKTLRRFNASGASRVFNNAAGGAGGVIFAGEEVTNLTLTGATSVTGNRARDGGVLACNGAVVAMRIDGASDVSANSATERAGAVFAGELQLTLTGGSSMRGHTANWGGTLYVQATLRALVIGGGSTLSNSKATDLGGAVYIFGGASSSNANSTAVVSSSNSSSSSSSNSSEVATAAAGSAERFGRASNVLITEGSNVTDVRAGGSGGFLYSYVGDITSFVVSGGSLVRNISTARGSGGVLSTGGGVGSLRVEGGSRLHATSADGRGGVAFAALGFGEVAVANTSAVFDVQSGSDGGVAATLGDVGRLSVTDASSVHDVRAVGNGGVVFAAAALGAMTVSGGSALRRCAAGLSGGAVFVGGPMQSLELTNSSALDSNTAGRGDGGCVAATMLLRLVVADSEVTNNRAVAAPAGAGGATGADGGRGGAGSGGCIFSGSGTGSAAGGGDAGGAMAWSVRRSRLLNNSAAGDGGALHMGARPAAASGAGGAALLHSLELSLLQAANNTAGGRGAGAGLSGRGGAVAVRGVCDVNITDTELVCNSAALSGGSIALWNPEAALQLPTGTAAGGTTAAAKLRRQLQQQDANTTTTTTATTPAAASRGSRFSASGLTVAHSTSWAGDGGAVFVHGADEAQFLDCEFVSCRADGDGGAVALVAARSVGFVRSSVAGSRAVSGRGGGLSLQGAVQVLLAASNITSNAAVQAGGVYVGPVLNSNASATIVAYDIRVNDNTAGRPRSGHAAAAVHPGFGGGLYIGHRNASVLLSGSDLGGNCAWLGAALVSLVRRSLDTEQLEATADAAAGMAGLLLGGGGGGGAAAGDVGSDGALSNNSTSSAGPAATASNVTELIAQANALMHSVSYAQQQSAGATAGGAGDGGTSSSDASSFTFMQNTSLQQPANPNNCSSFQTAGDLLPSQRQASAVWVDDLEAHGVFSDTGCGGTENVCLISSAPAGTLWLEGPAAFGTVLLLNRTTTVLRPGEAFSLKVKLWDAFNMSVSSVLERGAYNGTLMLLSMGPDAAAALLRDSPQLLRSRAAALDGTQTLACLPDTTVVSYLTDRYNASSTTTNTSDCTLDKAVAYLAATGEQGLTAPFEELGVLTWTDLALYGWPGGNYTLMVGVTGPSAVDPILLPLTIDGCQLGEFLQTAGSSVGASSSFDGNTTTTTAAAANRLALMSQAECVTCPRYQVGQVADPRAALAADASYPGSLVELVQSLASVSAACLECPENAICTGGRVVVPEPGYWHSSAFSLYMVRCPNAAACSLDPPEQPPAPAAAGNETTAGDGTSAGDGTAAGDGTSTGRPTISIASVAESLTMLSADDPRTTQLAMCQAWTFAGGNADPNATAYAPCALSDLAGETWRANELLRSIQADVAAAAAAAAGQRSVSRALLQLEAGAPGGPTSYMQQQCAEGYTGNLCAVCVDGYVLTSSGFECTTCPPNATAVTAIIGTAMLVVAVTQIMLLVTEHFKDVAPRSDGEGEESSDSRVELGDEEKAAEGGGGEEKEKEAAAEEEPAEPERPTFGEVWKLLISHFQQLLVIWQLDISFPPVITRFVNLMGASTTPMVSNPFVYLPVCLLPTHTPEQQARLSYLYELLMPFVSVALTIAVWFAGFWIARKYFWWWSIRRAGAEYAEEGASTRPKTAEGRPLEAAEQSNSPMHQSPANHVSFADLGGATEGDHSTEVFKNTRRSASYTVGPNPWAGMKPLARTSRDDAAAAADAGAPALAAAAPGRGSGAPDPWLRLGRQLYVVLLVAVFFEYPAWAGAALGTFACFIIDADMGPTTAAQRAASTKGYWAYNMNQECFVGEHASLFVPIGTVVLVLCCVAPPLWTLVAMLRTTAEQRERDGRVLLMHGFLYKSYKPQYYWYDSFMQLQLLGLVAIQAIGRVLLLEYQVLLMLVSVLVFAAINVLCRPLLLDSMTGLQFMSSSALAITITLSMYYVLGAYLHLSPAGENAIAFVTIAVNTIVALIYVGYALADVADILRHPLTWLAGQWAEFRAKVRKALLPLARCCGCAPKLPKVVRPPKLRPWHRAWWVDLHTPPRDGAGEDGWAAAPTDGAGGSGKQQASRMHDNPVALLDDDGEDDEHVAPIAHPGGRRMGWASVTAQRLASAMHRTFARTSQRRSIDEGGERPSVPGGGRDSMEVHDLHGSNRNSMEAGGGLFGKGKRRSLQLPGAPPKCAATEGAPSQGLHTAALLPSPTAAAAAASRASESGVSSAAAAGAPMMQSASARVPAALSTLPEEPDAALSAAAAGGSLTPARLASGLLSPRGAGSPLFLTATGAAPSSQRWQSNPNVGALADLDALVSTAGGSMYRSNSRGGAGLGVSMSGAPVQTTTAGGGVMGNSGSGEGETGSLASLAGLLPLMPAMGLGLRQGSVTEITAVQPPAALLALAASRPDSGRRLSRAGSTCGTPRRSTLAAQDTSFSGASSVNTGGGGGGTSVHGGGGGGGASPLAAVQLAPSPVPVSGSGLATSISVGGGQERPKTPSNGGGLHVRAGSALRRSQLRGPLTSALPFGAPPPLPVGPADDIPTTPTAAAVDSSQQRPASRMQPKGFLTATVTSGTVPMIPPAAASSSPRDTADGGVDDPASAGRRVHGSSTLTSALPYGAPPPLPPAPHDEEIEVETLLEKVA</sequence>
<dbReference type="InterPro" id="IPR011050">
    <property type="entry name" value="Pectin_lyase_fold/virulence"/>
</dbReference>
<feature type="compositionally biased region" description="Polar residues" evidence="1">
    <location>
        <begin position="4112"/>
        <end position="4124"/>
    </location>
</feature>
<dbReference type="OrthoDB" id="545113at2759"/>
<feature type="compositionally biased region" description="Gly residues" evidence="1">
    <location>
        <begin position="4894"/>
        <end position="4912"/>
    </location>
</feature>
<gene>
    <name evidence="3" type="ORF">HXX76_003965</name>
</gene>
<dbReference type="GO" id="GO:0043130">
    <property type="term" value="F:ubiquitin binding"/>
    <property type="evidence" value="ECO:0007669"/>
    <property type="project" value="TreeGrafter"/>
</dbReference>
<dbReference type="SMART" id="SM00710">
    <property type="entry name" value="PbH1"/>
    <property type="match status" value="26"/>
</dbReference>
<feature type="region of interest" description="Disordered" evidence="1">
    <location>
        <begin position="3724"/>
        <end position="3763"/>
    </location>
</feature>
<evidence type="ECO:0000313" key="3">
    <source>
        <dbReference type="EMBL" id="KAG2441113.1"/>
    </source>
</evidence>
<feature type="region of interest" description="Disordered" evidence="1">
    <location>
        <begin position="4576"/>
        <end position="4647"/>
    </location>
</feature>
<dbReference type="InterPro" id="IPR051246">
    <property type="entry name" value="WDR48"/>
</dbReference>
<dbReference type="PANTHER" id="PTHR19862">
    <property type="entry name" value="WD REPEAT-CONTAINING PROTEIN 48"/>
    <property type="match status" value="1"/>
</dbReference>
<dbReference type="GO" id="GO:0000724">
    <property type="term" value="P:double-strand break repair via homologous recombination"/>
    <property type="evidence" value="ECO:0007669"/>
    <property type="project" value="TreeGrafter"/>
</dbReference>
<proteinExistence type="predicted"/>
<feature type="transmembrane region" description="Helical" evidence="2">
    <location>
        <begin position="4382"/>
        <end position="4402"/>
    </location>
</feature>
<dbReference type="EMBL" id="JAEHOC010000006">
    <property type="protein sequence ID" value="KAG2441113.1"/>
    <property type="molecule type" value="Genomic_DNA"/>
</dbReference>
<feature type="region of interest" description="Disordered" evidence="1">
    <location>
        <begin position="4971"/>
        <end position="5081"/>
    </location>
</feature>
<evidence type="ECO:0000256" key="2">
    <source>
        <dbReference type="SAM" id="Phobius"/>
    </source>
</evidence>
<evidence type="ECO:0000256" key="1">
    <source>
        <dbReference type="SAM" id="MobiDB-lite"/>
    </source>
</evidence>
<feature type="region of interest" description="Disordered" evidence="1">
    <location>
        <begin position="3932"/>
        <end position="3978"/>
    </location>
</feature>
<dbReference type="SUPFAM" id="SSF51126">
    <property type="entry name" value="Pectin lyase-like"/>
    <property type="match status" value="1"/>
</dbReference>
<feature type="compositionally biased region" description="Low complexity" evidence="1">
    <location>
        <begin position="4986"/>
        <end position="5001"/>
    </location>
</feature>
<feature type="compositionally biased region" description="Basic and acidic residues" evidence="1">
    <location>
        <begin position="3932"/>
        <end position="3969"/>
    </location>
</feature>
<name>A0A835T9I3_CHLIN</name>
<reference evidence="3" key="1">
    <citation type="journal article" date="2020" name="bioRxiv">
        <title>Comparative genomics of Chlamydomonas.</title>
        <authorList>
            <person name="Craig R.J."/>
            <person name="Hasan A.R."/>
            <person name="Ness R.W."/>
            <person name="Keightley P.D."/>
        </authorList>
    </citation>
    <scope>NUCLEOTIDE SEQUENCE</scope>
    <source>
        <strain evidence="3">SAG 7.73</strain>
    </source>
</reference>
<dbReference type="Proteomes" id="UP000650467">
    <property type="component" value="Unassembled WGS sequence"/>
</dbReference>
<keyword evidence="4" id="KW-1185">Reference proteome</keyword>
<feature type="region of interest" description="Disordered" evidence="1">
    <location>
        <begin position="4093"/>
        <end position="4131"/>
    </location>
</feature>
<feature type="transmembrane region" description="Helical" evidence="2">
    <location>
        <begin position="4207"/>
        <end position="4231"/>
    </location>
</feature>
<feature type="transmembrane region" description="Helical" evidence="2">
    <location>
        <begin position="4350"/>
        <end position="4370"/>
    </location>
</feature>
<feature type="compositionally biased region" description="Polar residues" evidence="1">
    <location>
        <begin position="4867"/>
        <end position="4886"/>
    </location>
</feature>
<accession>A0A835T9I3</accession>
<feature type="region of interest" description="Disordered" evidence="1">
    <location>
        <begin position="4505"/>
        <end position="4529"/>
    </location>
</feature>
<comment type="caution">
    <text evidence="3">The sequence shown here is derived from an EMBL/GenBank/DDBJ whole genome shotgun (WGS) entry which is preliminary data.</text>
</comment>
<feature type="transmembrane region" description="Helical" evidence="2">
    <location>
        <begin position="4414"/>
        <end position="4437"/>
    </location>
</feature>
<keyword evidence="2" id="KW-0472">Membrane</keyword>